<dbReference type="RefSeq" id="WP_188411093.1">
    <property type="nucleotide sequence ID" value="NZ_BMCP01000008.1"/>
</dbReference>
<evidence type="ECO:0000313" key="1">
    <source>
        <dbReference type="EMBL" id="GGE54698.1"/>
    </source>
</evidence>
<reference evidence="1" key="1">
    <citation type="journal article" date="2014" name="Int. J. Syst. Evol. Microbiol.">
        <title>Complete genome sequence of Corynebacterium casei LMG S-19264T (=DSM 44701T), isolated from a smear-ripened cheese.</title>
        <authorList>
            <consortium name="US DOE Joint Genome Institute (JGI-PGF)"/>
            <person name="Walter F."/>
            <person name="Albersmeier A."/>
            <person name="Kalinowski J."/>
            <person name="Ruckert C."/>
        </authorList>
    </citation>
    <scope>NUCLEOTIDE SEQUENCE</scope>
    <source>
        <strain evidence="1">CCM 7684</strain>
    </source>
</reference>
<organism evidence="1 2">
    <name type="scientific">Agaricicola taiwanensis</name>
    <dbReference type="NCBI Taxonomy" id="591372"/>
    <lineage>
        <taxon>Bacteria</taxon>
        <taxon>Pseudomonadati</taxon>
        <taxon>Pseudomonadota</taxon>
        <taxon>Alphaproteobacteria</taxon>
        <taxon>Rhodobacterales</taxon>
        <taxon>Paracoccaceae</taxon>
        <taxon>Agaricicola</taxon>
    </lineage>
</organism>
<dbReference type="Proteomes" id="UP000602745">
    <property type="component" value="Unassembled WGS sequence"/>
</dbReference>
<keyword evidence="2" id="KW-1185">Reference proteome</keyword>
<name>A0A8J3E1R4_9RHOB</name>
<dbReference type="AlphaFoldDB" id="A0A8J3E1R4"/>
<gene>
    <name evidence="1" type="ORF">GCM10007276_34660</name>
</gene>
<reference evidence="1" key="2">
    <citation type="submission" date="2020-09" db="EMBL/GenBank/DDBJ databases">
        <authorList>
            <person name="Sun Q."/>
            <person name="Sedlacek I."/>
        </authorList>
    </citation>
    <scope>NUCLEOTIDE SEQUENCE</scope>
    <source>
        <strain evidence="1">CCM 7684</strain>
    </source>
</reference>
<protein>
    <submittedName>
        <fullName evidence="1">Uncharacterized protein</fullName>
    </submittedName>
</protein>
<accession>A0A8J3E1R4</accession>
<evidence type="ECO:0000313" key="2">
    <source>
        <dbReference type="Proteomes" id="UP000602745"/>
    </source>
</evidence>
<proteinExistence type="predicted"/>
<sequence>MADELPLPAHIDVNGDWDEVKARLYAYFEGVFKASPRIKIRGKVLVHDSRVVDSDCEEGFWHVVTKGKGEDRLFDPDRARRLCWIGRMLDGSAPGLTRWSFQEGDGTTKLYFWLEAEEYVLILTEKPKVVSLVTAFYASAHWVKTDLTKKRTKGQAF</sequence>
<dbReference type="EMBL" id="BMCP01000008">
    <property type="protein sequence ID" value="GGE54698.1"/>
    <property type="molecule type" value="Genomic_DNA"/>
</dbReference>
<comment type="caution">
    <text evidence="1">The sequence shown here is derived from an EMBL/GenBank/DDBJ whole genome shotgun (WGS) entry which is preliminary data.</text>
</comment>